<protein>
    <recommendedName>
        <fullName evidence="4 14">Acetolactate synthase</fullName>
        <ecNumber evidence="4 14">2.2.1.6</ecNumber>
    </recommendedName>
</protein>
<accession>A0A402CYA3</accession>
<evidence type="ECO:0000259" key="17">
    <source>
        <dbReference type="Pfam" id="PF02775"/>
    </source>
</evidence>
<dbReference type="FunFam" id="3.40.50.1220:FF:000008">
    <property type="entry name" value="Acetolactate synthase"/>
    <property type="match status" value="1"/>
</dbReference>
<evidence type="ECO:0000313" key="20">
    <source>
        <dbReference type="Proteomes" id="UP000287394"/>
    </source>
</evidence>
<dbReference type="InterPro" id="IPR012000">
    <property type="entry name" value="Thiamin_PyroP_enz_cen_dom"/>
</dbReference>
<dbReference type="GO" id="GO:0003984">
    <property type="term" value="F:acetolactate synthase activity"/>
    <property type="evidence" value="ECO:0007669"/>
    <property type="project" value="UniProtKB-EC"/>
</dbReference>
<keyword evidence="7 14" id="KW-0808">Transferase</keyword>
<comment type="cofactor">
    <cofactor evidence="14">
        <name>thiamine diphosphate</name>
        <dbReference type="ChEBI" id="CHEBI:58937"/>
    </cofactor>
    <text evidence="14">Binds 1 thiamine pyrophosphate per subunit.</text>
</comment>
<evidence type="ECO:0000313" key="19">
    <source>
        <dbReference type="EMBL" id="BDI31447.1"/>
    </source>
</evidence>
<dbReference type="Gene3D" id="3.40.50.970">
    <property type="match status" value="2"/>
</dbReference>
<evidence type="ECO:0000256" key="1">
    <source>
        <dbReference type="ARBA" id="ARBA00004974"/>
    </source>
</evidence>
<dbReference type="InterPro" id="IPR039368">
    <property type="entry name" value="AHAS_TPP"/>
</dbReference>
<feature type="region of interest" description="Disordered" evidence="15">
    <location>
        <begin position="573"/>
        <end position="594"/>
    </location>
</feature>
<evidence type="ECO:0000256" key="11">
    <source>
        <dbReference type="ARBA" id="ARBA00023052"/>
    </source>
</evidence>
<dbReference type="CDD" id="cd07035">
    <property type="entry name" value="TPP_PYR_POX_like"/>
    <property type="match status" value="1"/>
</dbReference>
<keyword evidence="8 14" id="KW-0479">Metal-binding</keyword>
<comment type="catalytic activity">
    <reaction evidence="13 14">
        <text>2 pyruvate + H(+) = (2S)-2-acetolactate + CO2</text>
        <dbReference type="Rhea" id="RHEA:25249"/>
        <dbReference type="ChEBI" id="CHEBI:15361"/>
        <dbReference type="ChEBI" id="CHEBI:15378"/>
        <dbReference type="ChEBI" id="CHEBI:16526"/>
        <dbReference type="ChEBI" id="CHEBI:58476"/>
        <dbReference type="EC" id="2.2.1.6"/>
    </reaction>
</comment>
<dbReference type="EMBL" id="AP025739">
    <property type="protein sequence ID" value="BDI31447.1"/>
    <property type="molecule type" value="Genomic_DNA"/>
</dbReference>
<dbReference type="FunFam" id="3.40.50.970:FF:000007">
    <property type="entry name" value="Acetolactate synthase"/>
    <property type="match status" value="1"/>
</dbReference>
<dbReference type="GO" id="GO:0030976">
    <property type="term" value="F:thiamine pyrophosphate binding"/>
    <property type="evidence" value="ECO:0007669"/>
    <property type="project" value="UniProtKB-UniRule"/>
</dbReference>
<sequence length="594" mass="64902">MRVKGSRALLESLKREGVDTIFGYPGGAVIPIYDMIYQFPDIRHILVRHEQGAGHMAEGYALATGKVGVCLATSGPGATNLVTPLADAMMDSVPIVAITGQVRSNLIGTDAFQEADITGITMPITKHNWLVKDVNQLPEIVAEAFHVARSGRPGPVLIDIPRDVSDAEFEYTPVESVDIPTYKPTTRGHSVQIKRAAELIDQAKKPILYVGGGANHAYAFNEVRELAEKINTPVTTTLKGLGAFPETHPLSLGMLGMHGTAYANYAVSECDLLIAVGARFDDRVTGKVAEWVPNAKIIHIDIDPAEIGKVLLADVPIVGDVKAILTELNKVVKGKQHPEWVSQINKLKQDFPLHYPNDGVLHGQYVIEQIGEVSNHDAICVTDVGQHQMWAAQFFKCERPRQFVTSGGLGTMGFGLPAAIGAQFGAPDKPVFCVTGDGSIQMCIQELMVATIYKLPIKICILNNQFLGMVRQWQELFHENRYSSVDLEASPDFVKLAEAYGAHAIRCFKPSGVRAALEEAMSITDRPTVLDFRISKEENVYPMIPSGGTIHQMVVQRPPDMVPLDSYIASETYMGEDDQATQEEKETVPVPRAK</sequence>
<feature type="domain" description="Thiamine pyrophosphate enzyme TPP-binding" evidence="17">
    <location>
        <begin position="383"/>
        <end position="532"/>
    </location>
</feature>
<evidence type="ECO:0000256" key="13">
    <source>
        <dbReference type="ARBA" id="ARBA00048670"/>
    </source>
</evidence>
<evidence type="ECO:0000256" key="7">
    <source>
        <dbReference type="ARBA" id="ARBA00022679"/>
    </source>
</evidence>
<proteinExistence type="inferred from homology"/>
<dbReference type="InterPro" id="IPR012846">
    <property type="entry name" value="Acetolactate_synth_lsu"/>
</dbReference>
<keyword evidence="5 14" id="KW-0028">Amino-acid biosynthesis</keyword>
<evidence type="ECO:0000256" key="8">
    <source>
        <dbReference type="ARBA" id="ARBA00022723"/>
    </source>
</evidence>
<keyword evidence="20" id="KW-1185">Reference proteome</keyword>
<keyword evidence="6" id="KW-0285">Flavoprotein</keyword>
<dbReference type="InterPro" id="IPR012001">
    <property type="entry name" value="Thiamin_PyroP_enz_TPP-bd_dom"/>
</dbReference>
<dbReference type="Pfam" id="PF02776">
    <property type="entry name" value="TPP_enzyme_N"/>
    <property type="match status" value="1"/>
</dbReference>
<evidence type="ECO:0000256" key="9">
    <source>
        <dbReference type="ARBA" id="ARBA00022827"/>
    </source>
</evidence>
<dbReference type="FunFam" id="3.40.50.970:FF:000016">
    <property type="entry name" value="Acetolactate synthase"/>
    <property type="match status" value="1"/>
</dbReference>
<evidence type="ECO:0000256" key="12">
    <source>
        <dbReference type="ARBA" id="ARBA00023304"/>
    </source>
</evidence>
<gene>
    <name evidence="19" type="primary">ilvB</name>
    <name evidence="19" type="ORF">CCAX7_34980</name>
</gene>
<dbReference type="NCBIfam" id="TIGR00118">
    <property type="entry name" value="acolac_lg"/>
    <property type="match status" value="1"/>
</dbReference>
<organism evidence="19 20">
    <name type="scientific">Capsulimonas corticalis</name>
    <dbReference type="NCBI Taxonomy" id="2219043"/>
    <lineage>
        <taxon>Bacteria</taxon>
        <taxon>Bacillati</taxon>
        <taxon>Armatimonadota</taxon>
        <taxon>Armatimonadia</taxon>
        <taxon>Capsulimonadales</taxon>
        <taxon>Capsulimonadaceae</taxon>
        <taxon>Capsulimonas</taxon>
    </lineage>
</organism>
<comment type="cofactor">
    <cofactor evidence="14">
        <name>Mg(2+)</name>
        <dbReference type="ChEBI" id="CHEBI:18420"/>
    </cofactor>
    <text evidence="14">Binds 1 Mg(2+) ion per subunit.</text>
</comment>
<dbReference type="SUPFAM" id="SSF52467">
    <property type="entry name" value="DHS-like NAD/FAD-binding domain"/>
    <property type="match status" value="1"/>
</dbReference>
<dbReference type="SUPFAM" id="SSF52518">
    <property type="entry name" value="Thiamin diphosphate-binding fold (THDP-binding)"/>
    <property type="match status" value="2"/>
</dbReference>
<evidence type="ECO:0000256" key="10">
    <source>
        <dbReference type="ARBA" id="ARBA00022842"/>
    </source>
</evidence>
<comment type="pathway">
    <text evidence="2 14">Amino-acid biosynthesis; L-valine biosynthesis; L-valine from pyruvate: step 1/4.</text>
</comment>
<dbReference type="GO" id="GO:0050660">
    <property type="term" value="F:flavin adenine dinucleotide binding"/>
    <property type="evidence" value="ECO:0007669"/>
    <property type="project" value="InterPro"/>
</dbReference>
<dbReference type="Pfam" id="PF02775">
    <property type="entry name" value="TPP_enzyme_C"/>
    <property type="match status" value="1"/>
</dbReference>
<dbReference type="InterPro" id="IPR029035">
    <property type="entry name" value="DHS-like_NAD/FAD-binding_dom"/>
</dbReference>
<evidence type="ECO:0000259" key="18">
    <source>
        <dbReference type="Pfam" id="PF02776"/>
    </source>
</evidence>
<dbReference type="InterPro" id="IPR011766">
    <property type="entry name" value="TPP_enzyme_TPP-bd"/>
</dbReference>
<dbReference type="Proteomes" id="UP000287394">
    <property type="component" value="Chromosome"/>
</dbReference>
<dbReference type="InterPro" id="IPR045229">
    <property type="entry name" value="TPP_enz"/>
</dbReference>
<dbReference type="GO" id="GO:0005948">
    <property type="term" value="C:acetolactate synthase complex"/>
    <property type="evidence" value="ECO:0007669"/>
    <property type="project" value="TreeGrafter"/>
</dbReference>
<dbReference type="GO" id="GO:0009097">
    <property type="term" value="P:isoleucine biosynthetic process"/>
    <property type="evidence" value="ECO:0007669"/>
    <property type="project" value="UniProtKB-UniPathway"/>
</dbReference>
<reference evidence="19 20" key="1">
    <citation type="journal article" date="2019" name="Int. J. Syst. Evol. Microbiol.">
        <title>Capsulimonas corticalis gen. nov., sp. nov., an aerobic capsulated bacterium, of a novel bacterial order, Capsulimonadales ord. nov., of the class Armatimonadia of the phylum Armatimonadetes.</title>
        <authorList>
            <person name="Li J."/>
            <person name="Kudo C."/>
            <person name="Tonouchi A."/>
        </authorList>
    </citation>
    <scope>NUCLEOTIDE SEQUENCE [LARGE SCALE GENOMIC DNA]</scope>
    <source>
        <strain evidence="19 20">AX-7</strain>
    </source>
</reference>
<dbReference type="CDD" id="cd02015">
    <property type="entry name" value="TPP_AHAS"/>
    <property type="match status" value="1"/>
</dbReference>
<keyword evidence="11 14" id="KW-0786">Thiamine pyrophosphate</keyword>
<feature type="domain" description="Thiamine pyrophosphate enzyme N-terminal TPP-binding" evidence="18">
    <location>
        <begin position="4"/>
        <end position="118"/>
    </location>
</feature>
<evidence type="ECO:0000256" key="6">
    <source>
        <dbReference type="ARBA" id="ARBA00022630"/>
    </source>
</evidence>
<evidence type="ECO:0000259" key="16">
    <source>
        <dbReference type="Pfam" id="PF00205"/>
    </source>
</evidence>
<evidence type="ECO:0000256" key="5">
    <source>
        <dbReference type="ARBA" id="ARBA00022605"/>
    </source>
</evidence>
<dbReference type="GO" id="GO:0000287">
    <property type="term" value="F:magnesium ion binding"/>
    <property type="evidence" value="ECO:0007669"/>
    <property type="project" value="UniProtKB-UniRule"/>
</dbReference>
<dbReference type="InterPro" id="IPR029061">
    <property type="entry name" value="THDP-binding"/>
</dbReference>
<dbReference type="FunCoup" id="A0A402CYA3">
    <property type="interactions" value="499"/>
</dbReference>
<name>A0A402CYA3_9BACT</name>
<comment type="pathway">
    <text evidence="1 14">Amino-acid biosynthesis; L-isoleucine biosynthesis; L-isoleucine from 2-oxobutanoate: step 1/4.</text>
</comment>
<dbReference type="PANTHER" id="PTHR18968">
    <property type="entry name" value="THIAMINE PYROPHOSPHATE ENZYMES"/>
    <property type="match status" value="1"/>
</dbReference>
<keyword evidence="10 14" id="KW-0460">Magnesium</keyword>
<dbReference type="PANTHER" id="PTHR18968:SF13">
    <property type="entry name" value="ACETOLACTATE SYNTHASE CATALYTIC SUBUNIT, MITOCHONDRIAL"/>
    <property type="match status" value="1"/>
</dbReference>
<dbReference type="GO" id="GO:0009099">
    <property type="term" value="P:L-valine biosynthetic process"/>
    <property type="evidence" value="ECO:0007669"/>
    <property type="project" value="UniProtKB-UniPathway"/>
</dbReference>
<evidence type="ECO:0000256" key="2">
    <source>
        <dbReference type="ARBA" id="ARBA00005025"/>
    </source>
</evidence>
<keyword evidence="12 14" id="KW-0100">Branched-chain amino acid biosynthesis</keyword>
<feature type="domain" description="Thiamine pyrophosphate enzyme central" evidence="16">
    <location>
        <begin position="193"/>
        <end position="328"/>
    </location>
</feature>
<dbReference type="PROSITE" id="PS00187">
    <property type="entry name" value="TPP_ENZYMES"/>
    <property type="match status" value="1"/>
</dbReference>
<dbReference type="KEGG" id="ccot:CCAX7_34980"/>
<evidence type="ECO:0000256" key="3">
    <source>
        <dbReference type="ARBA" id="ARBA00007812"/>
    </source>
</evidence>
<dbReference type="RefSeq" id="WP_119322272.1">
    <property type="nucleotide sequence ID" value="NZ_AP025739.1"/>
</dbReference>
<keyword evidence="9" id="KW-0274">FAD</keyword>
<evidence type="ECO:0000256" key="14">
    <source>
        <dbReference type="RuleBase" id="RU003591"/>
    </source>
</evidence>
<evidence type="ECO:0000256" key="15">
    <source>
        <dbReference type="SAM" id="MobiDB-lite"/>
    </source>
</evidence>
<dbReference type="InterPro" id="IPR000399">
    <property type="entry name" value="TPP-bd_CS"/>
</dbReference>
<dbReference type="EC" id="2.2.1.6" evidence="4 14"/>
<dbReference type="Pfam" id="PF00205">
    <property type="entry name" value="TPP_enzyme_M"/>
    <property type="match status" value="1"/>
</dbReference>
<evidence type="ECO:0000256" key="4">
    <source>
        <dbReference type="ARBA" id="ARBA00013145"/>
    </source>
</evidence>
<dbReference type="AlphaFoldDB" id="A0A402CYA3"/>
<dbReference type="OrthoDB" id="4494979at2"/>
<dbReference type="Gene3D" id="3.40.50.1220">
    <property type="entry name" value="TPP-binding domain"/>
    <property type="match status" value="1"/>
</dbReference>
<comment type="similarity">
    <text evidence="3 14">Belongs to the TPP enzyme family.</text>
</comment>